<comment type="caution">
    <text evidence="3">The sequence shown here is derived from an EMBL/GenBank/DDBJ whole genome shotgun (WGS) entry which is preliminary data.</text>
</comment>
<evidence type="ECO:0000313" key="4">
    <source>
        <dbReference type="Proteomes" id="UP001391051"/>
    </source>
</evidence>
<feature type="region of interest" description="Disordered" evidence="1">
    <location>
        <begin position="103"/>
        <end position="127"/>
    </location>
</feature>
<organism evidence="3 4">
    <name type="scientific">Apiospora aurea</name>
    <dbReference type="NCBI Taxonomy" id="335848"/>
    <lineage>
        <taxon>Eukaryota</taxon>
        <taxon>Fungi</taxon>
        <taxon>Dikarya</taxon>
        <taxon>Ascomycota</taxon>
        <taxon>Pezizomycotina</taxon>
        <taxon>Sordariomycetes</taxon>
        <taxon>Xylariomycetidae</taxon>
        <taxon>Amphisphaeriales</taxon>
        <taxon>Apiosporaceae</taxon>
        <taxon>Apiospora</taxon>
    </lineage>
</organism>
<evidence type="ECO:0000313" key="3">
    <source>
        <dbReference type="EMBL" id="KAK7959484.1"/>
    </source>
</evidence>
<dbReference type="EMBL" id="JAQQWE010000003">
    <property type="protein sequence ID" value="KAK7959484.1"/>
    <property type="molecule type" value="Genomic_DNA"/>
</dbReference>
<accession>A0ABR1QNW5</accession>
<dbReference type="PANTHER" id="PTHR38886">
    <property type="entry name" value="SESA DOMAIN-CONTAINING PROTEIN"/>
    <property type="match status" value="1"/>
</dbReference>
<dbReference type="Pfam" id="PF22893">
    <property type="entry name" value="ULD_2"/>
    <property type="match status" value="1"/>
</dbReference>
<dbReference type="RefSeq" id="XP_066703187.1">
    <property type="nucleotide sequence ID" value="XM_066840560.1"/>
</dbReference>
<dbReference type="PANTHER" id="PTHR38886:SF1">
    <property type="entry name" value="NACHT-NTPASE AND P-LOOP NTPASES N-TERMINAL DOMAIN-CONTAINING PROTEIN"/>
    <property type="match status" value="1"/>
</dbReference>
<keyword evidence="4" id="KW-1185">Reference proteome</keyword>
<dbReference type="InterPro" id="IPR054464">
    <property type="entry name" value="ULD_fung"/>
</dbReference>
<reference evidence="3 4" key="1">
    <citation type="submission" date="2023-01" db="EMBL/GenBank/DDBJ databases">
        <title>Analysis of 21 Apiospora genomes using comparative genomics revels a genus with tremendous synthesis potential of carbohydrate active enzymes and secondary metabolites.</title>
        <authorList>
            <person name="Sorensen T."/>
        </authorList>
    </citation>
    <scope>NUCLEOTIDE SEQUENCE [LARGE SCALE GENOMIC DNA]</scope>
    <source>
        <strain evidence="3 4">CBS 24483</strain>
    </source>
</reference>
<evidence type="ECO:0000256" key="1">
    <source>
        <dbReference type="SAM" id="MobiDB-lite"/>
    </source>
</evidence>
<protein>
    <recommendedName>
        <fullName evidence="2">Ubiquitin-like domain-containing protein</fullName>
    </recommendedName>
</protein>
<proteinExistence type="predicted"/>
<gene>
    <name evidence="3" type="ORF">PG986_004338</name>
</gene>
<feature type="domain" description="Ubiquitin-like" evidence="2">
    <location>
        <begin position="340"/>
        <end position="390"/>
    </location>
</feature>
<name>A0ABR1QNW5_9PEZI</name>
<dbReference type="Proteomes" id="UP001391051">
    <property type="component" value="Unassembled WGS sequence"/>
</dbReference>
<dbReference type="GeneID" id="92073622"/>
<evidence type="ECO:0000259" key="2">
    <source>
        <dbReference type="Pfam" id="PF22893"/>
    </source>
</evidence>
<sequence>MHRSQRLRVVVSTSVIQLATLFHSRRPISEHGGKNCAIQRPIHEMATSKGSWDDCIGTPIYILRNGKYLTGDSSLTTPVIARWSLGYCRVRRGVGQCQGIPGSAQGLGHLHPHPGASEETSGPQPSLPIADSASTTQIVEENRQFESCPSLANLSIETKSIVNECATLIQNALDRWFPKYQQNLQPGGSGSSVKDAFRKIEWSLREKQGIQELQDKLRKNTERLALIIGITSRYVSRAENASVLANIDEVKTLASENQTNQQILQKALRLQSRGNQAMHSDLSKRHEVQATGLMSIVAILIAVFHQIGHVRALIVAIMSRLQMITTSPLLQGLDPTKGLPVYLEDALGEIRELPLQWVTDWDDVDTLLEMWFKNRKGYQLVKSPFFALEDDCSGQDIDRGLPPNTCLRRGGLEVAVLDAVRR</sequence>